<keyword evidence="1" id="KW-1133">Transmembrane helix</keyword>
<dbReference type="Pfam" id="PF06197">
    <property type="entry name" value="DUF998"/>
    <property type="match status" value="1"/>
</dbReference>
<feature type="transmembrane region" description="Helical" evidence="1">
    <location>
        <begin position="6"/>
        <end position="24"/>
    </location>
</feature>
<feature type="transmembrane region" description="Helical" evidence="1">
    <location>
        <begin position="31"/>
        <end position="50"/>
    </location>
</feature>
<evidence type="ECO:0000313" key="2">
    <source>
        <dbReference type="EMBL" id="GGA75068.1"/>
    </source>
</evidence>
<dbReference type="EMBL" id="BMEY01000008">
    <property type="protein sequence ID" value="GGA75068.1"/>
    <property type="molecule type" value="Genomic_DNA"/>
</dbReference>
<organism evidence="2 3">
    <name type="scientific">Ornithinibacillus halotolerans</name>
    <dbReference type="NCBI Taxonomy" id="1274357"/>
    <lineage>
        <taxon>Bacteria</taxon>
        <taxon>Bacillati</taxon>
        <taxon>Bacillota</taxon>
        <taxon>Bacilli</taxon>
        <taxon>Bacillales</taxon>
        <taxon>Bacillaceae</taxon>
        <taxon>Ornithinibacillus</taxon>
    </lineage>
</organism>
<dbReference type="AlphaFoldDB" id="A0A916RY64"/>
<reference evidence="2" key="1">
    <citation type="journal article" date="2014" name="Int. J. Syst. Evol. Microbiol.">
        <title>Complete genome sequence of Corynebacterium casei LMG S-19264T (=DSM 44701T), isolated from a smear-ripened cheese.</title>
        <authorList>
            <consortium name="US DOE Joint Genome Institute (JGI-PGF)"/>
            <person name="Walter F."/>
            <person name="Albersmeier A."/>
            <person name="Kalinowski J."/>
            <person name="Ruckert C."/>
        </authorList>
    </citation>
    <scope>NUCLEOTIDE SEQUENCE</scope>
    <source>
        <strain evidence="2">CGMCC 1.12408</strain>
    </source>
</reference>
<keyword evidence="1" id="KW-0812">Transmembrane</keyword>
<protein>
    <recommendedName>
        <fullName evidence="4">DUF998 domain-containing protein</fullName>
    </recommendedName>
</protein>
<dbReference type="Proteomes" id="UP000613512">
    <property type="component" value="Unassembled WGS sequence"/>
</dbReference>
<reference evidence="2" key="2">
    <citation type="submission" date="2020-09" db="EMBL/GenBank/DDBJ databases">
        <authorList>
            <person name="Sun Q."/>
            <person name="Zhou Y."/>
        </authorList>
    </citation>
    <scope>NUCLEOTIDE SEQUENCE</scope>
    <source>
        <strain evidence="2">CGMCC 1.12408</strain>
    </source>
</reference>
<feature type="transmembrane region" description="Helical" evidence="1">
    <location>
        <begin position="146"/>
        <end position="171"/>
    </location>
</feature>
<evidence type="ECO:0008006" key="4">
    <source>
        <dbReference type="Google" id="ProtNLM"/>
    </source>
</evidence>
<proteinExistence type="predicted"/>
<keyword evidence="3" id="KW-1185">Reference proteome</keyword>
<feature type="transmembrane region" description="Helical" evidence="1">
    <location>
        <begin position="213"/>
        <end position="230"/>
    </location>
</feature>
<sequence length="250" mass="28377">MEITYTFMIIITILALILTIFFRNHKITIKVGLLSWVSLSVYFHIEYIVIQATTSPYKFLKQPMSDLGVTTCDFNTHPLAPYEICSPYHLLMNWTFTFTGIVIIVGAVGLHRFWPRNKKTIIATGLLVIYGLSYNISGIFPADINFLLHTLGSLPGMIVQIPALILIGISIHKTMPKLAFWTYVPTILTTSSLILLFFQPFIMYLPGGLLQRILYGSVFLWMTITAIVLWKKTGIVIYAHIYRKGISPLL</sequence>
<keyword evidence="1" id="KW-0472">Membrane</keyword>
<feature type="transmembrane region" description="Helical" evidence="1">
    <location>
        <begin position="178"/>
        <end position="201"/>
    </location>
</feature>
<evidence type="ECO:0000256" key="1">
    <source>
        <dbReference type="SAM" id="Phobius"/>
    </source>
</evidence>
<comment type="caution">
    <text evidence="2">The sequence shown here is derived from an EMBL/GenBank/DDBJ whole genome shotgun (WGS) entry which is preliminary data.</text>
</comment>
<name>A0A916RY64_9BACI</name>
<accession>A0A916RY64</accession>
<dbReference type="RefSeq" id="WP_188384393.1">
    <property type="nucleotide sequence ID" value="NZ_BMEY01000008.1"/>
</dbReference>
<gene>
    <name evidence="2" type="ORF">GCM10008025_18450</name>
</gene>
<feature type="transmembrane region" description="Helical" evidence="1">
    <location>
        <begin position="91"/>
        <end position="114"/>
    </location>
</feature>
<dbReference type="InterPro" id="IPR009339">
    <property type="entry name" value="DUF998"/>
</dbReference>
<evidence type="ECO:0000313" key="3">
    <source>
        <dbReference type="Proteomes" id="UP000613512"/>
    </source>
</evidence>
<feature type="transmembrane region" description="Helical" evidence="1">
    <location>
        <begin position="121"/>
        <end position="140"/>
    </location>
</feature>